<feature type="transmembrane region" description="Helical" evidence="1">
    <location>
        <begin position="228"/>
        <end position="248"/>
    </location>
</feature>
<feature type="transmembrane region" description="Helical" evidence="1">
    <location>
        <begin position="369"/>
        <end position="392"/>
    </location>
</feature>
<dbReference type="PANTHER" id="PTHR43044:SF1">
    <property type="entry name" value="QUINOL:CYTOCHROME C OXIDOREDUCTASE QUINONE-BINDING SUBUNIT 2"/>
    <property type="match status" value="1"/>
</dbReference>
<organism evidence="2">
    <name type="scientific">hydrothermal vent metagenome</name>
    <dbReference type="NCBI Taxonomy" id="652676"/>
    <lineage>
        <taxon>unclassified sequences</taxon>
        <taxon>metagenomes</taxon>
        <taxon>ecological metagenomes</taxon>
    </lineage>
</organism>
<feature type="transmembrane region" description="Helical" evidence="1">
    <location>
        <begin position="404"/>
        <end position="426"/>
    </location>
</feature>
<feature type="transmembrane region" description="Helical" evidence="1">
    <location>
        <begin position="344"/>
        <end position="362"/>
    </location>
</feature>
<feature type="transmembrane region" description="Helical" evidence="1">
    <location>
        <begin position="260"/>
        <end position="283"/>
    </location>
</feature>
<keyword evidence="1" id="KW-0472">Membrane</keyword>
<proteinExistence type="predicted"/>
<feature type="transmembrane region" description="Helical" evidence="1">
    <location>
        <begin position="303"/>
        <end position="324"/>
    </location>
</feature>
<evidence type="ECO:0000313" key="2">
    <source>
        <dbReference type="EMBL" id="VAW24182.1"/>
    </source>
</evidence>
<feature type="transmembrane region" description="Helical" evidence="1">
    <location>
        <begin position="89"/>
        <end position="112"/>
    </location>
</feature>
<feature type="transmembrane region" description="Helical" evidence="1">
    <location>
        <begin position="12"/>
        <end position="28"/>
    </location>
</feature>
<evidence type="ECO:0008006" key="3">
    <source>
        <dbReference type="Google" id="ProtNLM"/>
    </source>
</evidence>
<feature type="transmembrane region" description="Helical" evidence="1">
    <location>
        <begin position="133"/>
        <end position="151"/>
    </location>
</feature>
<protein>
    <recommendedName>
        <fullName evidence="3">Quinol:cytochrome C oxidoreductase</fullName>
    </recommendedName>
</protein>
<dbReference type="AlphaFoldDB" id="A0A3B0UCB3"/>
<dbReference type="EMBL" id="UOER01000239">
    <property type="protein sequence ID" value="VAW24182.1"/>
    <property type="molecule type" value="Genomic_DNA"/>
</dbReference>
<sequence>MYSFSKKLKLSAIIFMITGVLGIAYGFYSAPSTIADVQEIMMHQENEHSEAQVSNTNEHIKTGEEINNEHNDESEHLTHMLHSLQNRPYSAVFIAMFFFFMIALGTLVFYAIQYASQAGWSIVLFRVMEGITAYLLPGSLFILAFLIISAANGHHYYVWMTPDFYNPQSEHYDEILVGKSWWLNTPFWMIRTFIYLLGWNFYRYFAVKNSLAQDSAKDLTYYKKSMKASIYFLIFFFVTESMMSWDWIMSLTPHWQSTLFGWYVFSSMFVSAITVIAMVTIYLRSRGFLPKVNDSHLHDLAKFMFGFSIFWTYLWFSQFMLIWYANMPEETAYFVPRLLGNYQLLFMGMLLPNFVFPILVLMNSDYKRIPWFIISTGIVILIGHYVDIFVMITPATVGDQWQIGIPEIGSILFFLGLFIYVVFTALTKSPLLVKENPFLKESEHFRY</sequence>
<feature type="transmembrane region" description="Helical" evidence="1">
    <location>
        <begin position="188"/>
        <end position="207"/>
    </location>
</feature>
<keyword evidence="1" id="KW-1133">Transmembrane helix</keyword>
<accession>A0A3B0UCB3</accession>
<gene>
    <name evidence="2" type="ORF">MNBD_BACTEROID04-205</name>
</gene>
<keyword evidence="1" id="KW-0812">Transmembrane</keyword>
<evidence type="ECO:0000256" key="1">
    <source>
        <dbReference type="SAM" id="Phobius"/>
    </source>
</evidence>
<reference evidence="2" key="1">
    <citation type="submission" date="2018-06" db="EMBL/GenBank/DDBJ databases">
        <authorList>
            <person name="Zhirakovskaya E."/>
        </authorList>
    </citation>
    <scope>NUCLEOTIDE SEQUENCE</scope>
</reference>
<dbReference type="PANTHER" id="PTHR43044">
    <property type="match status" value="1"/>
</dbReference>
<name>A0A3B0UCB3_9ZZZZ</name>